<gene>
    <name evidence="2" type="ORF">CALVIDRAFT_561786</name>
</gene>
<dbReference type="PANTHER" id="PTHR43546:SF7">
    <property type="entry name" value="METALLO-BETA-LACTAMASE DOMAIN-CONTAINING PROTEIN"/>
    <property type="match status" value="1"/>
</dbReference>
<dbReference type="PANTHER" id="PTHR43546">
    <property type="entry name" value="UPF0173 METAL-DEPENDENT HYDROLASE MJ1163-RELATED"/>
    <property type="match status" value="1"/>
</dbReference>
<evidence type="ECO:0000313" key="3">
    <source>
        <dbReference type="Proteomes" id="UP000076738"/>
    </source>
</evidence>
<dbReference type="Pfam" id="PF12706">
    <property type="entry name" value="Lactamase_B_2"/>
    <property type="match status" value="1"/>
</dbReference>
<dbReference type="InterPro" id="IPR001279">
    <property type="entry name" value="Metallo-B-lactamas"/>
</dbReference>
<dbReference type="InterPro" id="IPR050114">
    <property type="entry name" value="UPF0173_UPF0282_UlaG_hydrolase"/>
</dbReference>
<dbReference type="AlphaFoldDB" id="A0A167PIY9"/>
<dbReference type="OrthoDB" id="332863at2759"/>
<dbReference type="Gene3D" id="3.60.15.10">
    <property type="entry name" value="Ribonuclease Z/Hydroxyacylglutathione hydrolase-like"/>
    <property type="match status" value="1"/>
</dbReference>
<keyword evidence="2" id="KW-0378">Hydrolase</keyword>
<dbReference type="SUPFAM" id="SSF56281">
    <property type="entry name" value="Metallo-hydrolase/oxidoreductase"/>
    <property type="match status" value="1"/>
</dbReference>
<organism evidence="2 3">
    <name type="scientific">Calocera viscosa (strain TUFC12733)</name>
    <dbReference type="NCBI Taxonomy" id="1330018"/>
    <lineage>
        <taxon>Eukaryota</taxon>
        <taxon>Fungi</taxon>
        <taxon>Dikarya</taxon>
        <taxon>Basidiomycota</taxon>
        <taxon>Agaricomycotina</taxon>
        <taxon>Dacrymycetes</taxon>
        <taxon>Dacrymycetales</taxon>
        <taxon>Dacrymycetaceae</taxon>
        <taxon>Calocera</taxon>
    </lineage>
</organism>
<dbReference type="GO" id="GO:0016787">
    <property type="term" value="F:hydrolase activity"/>
    <property type="evidence" value="ECO:0007669"/>
    <property type="project" value="UniProtKB-KW"/>
</dbReference>
<dbReference type="InterPro" id="IPR036866">
    <property type="entry name" value="RibonucZ/Hydroxyglut_hydro"/>
</dbReference>
<name>A0A167PIY9_CALVF</name>
<keyword evidence="3" id="KW-1185">Reference proteome</keyword>
<accession>A0A167PIY9</accession>
<proteinExistence type="predicted"/>
<evidence type="ECO:0000313" key="2">
    <source>
        <dbReference type="EMBL" id="KZO98846.1"/>
    </source>
</evidence>
<reference evidence="2 3" key="1">
    <citation type="journal article" date="2016" name="Mol. Biol. Evol.">
        <title>Comparative Genomics of Early-Diverging Mushroom-Forming Fungi Provides Insights into the Origins of Lignocellulose Decay Capabilities.</title>
        <authorList>
            <person name="Nagy L.G."/>
            <person name="Riley R."/>
            <person name="Tritt A."/>
            <person name="Adam C."/>
            <person name="Daum C."/>
            <person name="Floudas D."/>
            <person name="Sun H."/>
            <person name="Yadav J.S."/>
            <person name="Pangilinan J."/>
            <person name="Larsson K.H."/>
            <person name="Matsuura K."/>
            <person name="Barry K."/>
            <person name="Labutti K."/>
            <person name="Kuo R."/>
            <person name="Ohm R.A."/>
            <person name="Bhattacharya S.S."/>
            <person name="Shirouzu T."/>
            <person name="Yoshinaga Y."/>
            <person name="Martin F.M."/>
            <person name="Grigoriev I.V."/>
            <person name="Hibbett D.S."/>
        </authorList>
    </citation>
    <scope>NUCLEOTIDE SEQUENCE [LARGE SCALE GENOMIC DNA]</scope>
    <source>
        <strain evidence="2 3">TUFC12733</strain>
    </source>
</reference>
<sequence>MSNPEITLDVPTTRLATFDGSLATDPPAHDGHATPIASKASKSVQWVGNATCILELNRVCIMADPNFLHQGDHVRLGPGVIATRLHAPAFALEDCPPVDFILLSHLHEDHFDAAVAQKLRRSIPIVSNQFATERLAKQGYTHLITLGTWDSTMVKQSGTKKLKITSMPGKHTIGAFTEKDVVMNSIPPTMGSLIELLREEGEVEYTIYISGDTLYYEEFKGNYDIHTKYPHIDLCLLYIGGTTLPVLIIMVTMDGEQGIKLLHVVNPDKTIPIHFDDYDAFLSPLSDFQKIVEAEGWTDRVVYLDRGESYRF</sequence>
<dbReference type="EMBL" id="KV417274">
    <property type="protein sequence ID" value="KZO98846.1"/>
    <property type="molecule type" value="Genomic_DNA"/>
</dbReference>
<evidence type="ECO:0000259" key="1">
    <source>
        <dbReference type="Pfam" id="PF12706"/>
    </source>
</evidence>
<feature type="domain" description="Metallo-beta-lactamase" evidence="1">
    <location>
        <begin position="82"/>
        <end position="275"/>
    </location>
</feature>
<dbReference type="Proteomes" id="UP000076738">
    <property type="component" value="Unassembled WGS sequence"/>
</dbReference>
<protein>
    <submittedName>
        <fullName evidence="2">Metallo-hydrolase/oxidoreductase</fullName>
    </submittedName>
</protein>
<dbReference type="STRING" id="1330018.A0A167PIY9"/>